<feature type="transmembrane region" description="Helical" evidence="6">
    <location>
        <begin position="211"/>
        <end position="234"/>
    </location>
</feature>
<dbReference type="OrthoDB" id="145485at2"/>
<feature type="transmembrane region" description="Helical" evidence="6">
    <location>
        <begin position="240"/>
        <end position="258"/>
    </location>
</feature>
<evidence type="ECO:0000256" key="3">
    <source>
        <dbReference type="ARBA" id="ARBA00022692"/>
    </source>
</evidence>
<dbReference type="Pfam" id="PF03706">
    <property type="entry name" value="LPG_synthase_TM"/>
    <property type="match status" value="1"/>
</dbReference>
<organism evidence="7 8">
    <name type="scientific">Rippkaea orientalis (strain PCC 8801 / RF-1)</name>
    <name type="common">Cyanothece sp. (strain PCC 8801)</name>
    <dbReference type="NCBI Taxonomy" id="41431"/>
    <lineage>
        <taxon>Bacteria</taxon>
        <taxon>Bacillati</taxon>
        <taxon>Cyanobacteriota</taxon>
        <taxon>Cyanophyceae</taxon>
        <taxon>Oscillatoriophycideae</taxon>
        <taxon>Chroococcales</taxon>
        <taxon>Aphanothecaceae</taxon>
        <taxon>Rippkaea</taxon>
        <taxon>Rippkaea orientalis</taxon>
    </lineage>
</organism>
<dbReference type="PANTHER" id="PTHR39087">
    <property type="entry name" value="UPF0104 MEMBRANE PROTEIN MJ1595"/>
    <property type="match status" value="1"/>
</dbReference>
<evidence type="ECO:0000256" key="4">
    <source>
        <dbReference type="ARBA" id="ARBA00022989"/>
    </source>
</evidence>
<reference evidence="8" key="1">
    <citation type="journal article" date="2011" name="MBio">
        <title>Novel metabolic attributes of the genus Cyanothece, comprising a group of unicellular nitrogen-fixing Cyanobacteria.</title>
        <authorList>
            <person name="Bandyopadhyay A."/>
            <person name="Elvitigala T."/>
            <person name="Welsh E."/>
            <person name="Stockel J."/>
            <person name="Liberton M."/>
            <person name="Min H."/>
            <person name="Sherman L.A."/>
            <person name="Pakrasi H.B."/>
        </authorList>
    </citation>
    <scope>NUCLEOTIDE SEQUENCE [LARGE SCALE GENOMIC DNA]</scope>
    <source>
        <strain evidence="8">PCC 8801</strain>
    </source>
</reference>
<dbReference type="Proteomes" id="UP000008204">
    <property type="component" value="Chromosome"/>
</dbReference>
<keyword evidence="4 6" id="KW-1133">Transmembrane helix</keyword>
<feature type="transmembrane region" description="Helical" evidence="6">
    <location>
        <begin position="55"/>
        <end position="72"/>
    </location>
</feature>
<accession>B7JZW0</accession>
<evidence type="ECO:0000256" key="2">
    <source>
        <dbReference type="ARBA" id="ARBA00022475"/>
    </source>
</evidence>
<feature type="transmembrane region" description="Helical" evidence="6">
    <location>
        <begin position="123"/>
        <end position="156"/>
    </location>
</feature>
<evidence type="ECO:0000256" key="1">
    <source>
        <dbReference type="ARBA" id="ARBA00004651"/>
    </source>
</evidence>
<proteinExistence type="predicted"/>
<dbReference type="GO" id="GO:0005886">
    <property type="term" value="C:plasma membrane"/>
    <property type="evidence" value="ECO:0007669"/>
    <property type="project" value="UniProtKB-SubCell"/>
</dbReference>
<dbReference type="KEGG" id="cyp:PCC8801_0977"/>
<sequence length="320" mass="35291">MIFLSECQMVKQRLTRWFPSILSVLLFGLSVWVINQELSRYNLREVGKSLATIPPSSLLWAIALTALNYGVLTGYDGLGTIYARHLLPYRKIAFTAIISYGISNIVGFALLSSSAIRYRFYRTWGLSALTIAQLVAFCNLTFWLGLFAMGGLIFVLEPLAIPSLLHLPFASVRPLGAIFLLVMLLYLVATVLGGQPLRLGRWILPHLSVKLAVAQIIVASLDWCLAAAVFYVLISDVVSLSYPAFFGIYLLGQIAGVVSNIPGGLGVFETVMLLLLSRFIASSKLLGALLIYRGIYYFLPLFAALLLLGGYELRQRLSSR</sequence>
<keyword evidence="5 6" id="KW-0472">Membrane</keyword>
<evidence type="ECO:0000313" key="7">
    <source>
        <dbReference type="EMBL" id="ACK65053.1"/>
    </source>
</evidence>
<comment type="subcellular location">
    <subcellularLocation>
        <location evidence="1">Cell membrane</location>
        <topology evidence="1">Multi-pass membrane protein</topology>
    </subcellularLocation>
</comment>
<feature type="transmembrane region" description="Helical" evidence="6">
    <location>
        <begin position="295"/>
        <end position="313"/>
    </location>
</feature>
<feature type="transmembrane region" description="Helical" evidence="6">
    <location>
        <begin position="17"/>
        <end position="34"/>
    </location>
</feature>
<dbReference type="HOGENOM" id="CLU_056539_0_1_3"/>
<keyword evidence="8" id="KW-1185">Reference proteome</keyword>
<feature type="transmembrane region" description="Helical" evidence="6">
    <location>
        <begin position="176"/>
        <end position="199"/>
    </location>
</feature>
<evidence type="ECO:0008006" key="9">
    <source>
        <dbReference type="Google" id="ProtNLM"/>
    </source>
</evidence>
<dbReference type="EMBL" id="CP001287">
    <property type="protein sequence ID" value="ACK65053.1"/>
    <property type="molecule type" value="Genomic_DNA"/>
</dbReference>
<feature type="transmembrane region" description="Helical" evidence="6">
    <location>
        <begin position="92"/>
        <end position="111"/>
    </location>
</feature>
<dbReference type="AlphaFoldDB" id="B7JZW0"/>
<evidence type="ECO:0000256" key="6">
    <source>
        <dbReference type="SAM" id="Phobius"/>
    </source>
</evidence>
<keyword evidence="2" id="KW-1003">Cell membrane</keyword>
<gene>
    <name evidence="7" type="ordered locus">PCC8801_0977</name>
</gene>
<protein>
    <recommendedName>
        <fullName evidence="9">Integral membrane protein-like protein</fullName>
    </recommendedName>
</protein>
<dbReference type="InterPro" id="IPR022791">
    <property type="entry name" value="L-PG_synthase/AglD"/>
</dbReference>
<name>B7JZW0_RIPO1</name>
<evidence type="ECO:0000256" key="5">
    <source>
        <dbReference type="ARBA" id="ARBA00023136"/>
    </source>
</evidence>
<dbReference type="PANTHER" id="PTHR39087:SF2">
    <property type="entry name" value="UPF0104 MEMBRANE PROTEIN MJ1595"/>
    <property type="match status" value="1"/>
</dbReference>
<evidence type="ECO:0000313" key="8">
    <source>
        <dbReference type="Proteomes" id="UP000008204"/>
    </source>
</evidence>
<dbReference type="eggNOG" id="COG0392">
    <property type="taxonomic scope" value="Bacteria"/>
</dbReference>
<keyword evidence="3 6" id="KW-0812">Transmembrane</keyword>
<dbReference type="STRING" id="41431.PCC8801_0977"/>